<name>A0A4P1RNT8_LUPAN</name>
<evidence type="ECO:0000313" key="4">
    <source>
        <dbReference type="Proteomes" id="UP000188354"/>
    </source>
</evidence>
<feature type="compositionally biased region" description="Basic and acidic residues" evidence="1">
    <location>
        <begin position="1"/>
        <end position="14"/>
    </location>
</feature>
<dbReference type="Pfam" id="PF01344">
    <property type="entry name" value="Kelch_1"/>
    <property type="match status" value="1"/>
</dbReference>
<organism evidence="3 4">
    <name type="scientific">Lupinus angustifolius</name>
    <name type="common">Narrow-leaved blue lupine</name>
    <dbReference type="NCBI Taxonomy" id="3871"/>
    <lineage>
        <taxon>Eukaryota</taxon>
        <taxon>Viridiplantae</taxon>
        <taxon>Streptophyta</taxon>
        <taxon>Embryophyta</taxon>
        <taxon>Tracheophyta</taxon>
        <taxon>Spermatophyta</taxon>
        <taxon>Magnoliopsida</taxon>
        <taxon>eudicotyledons</taxon>
        <taxon>Gunneridae</taxon>
        <taxon>Pentapetalae</taxon>
        <taxon>rosids</taxon>
        <taxon>fabids</taxon>
        <taxon>Fabales</taxon>
        <taxon>Fabaceae</taxon>
        <taxon>Papilionoideae</taxon>
        <taxon>50 kb inversion clade</taxon>
        <taxon>genistoids sensu lato</taxon>
        <taxon>core genistoids</taxon>
        <taxon>Genisteae</taxon>
        <taxon>Lupinus</taxon>
    </lineage>
</organism>
<dbReference type="InterPro" id="IPR044832">
    <property type="entry name" value="NRP-like"/>
</dbReference>
<dbReference type="InterPro" id="IPR006652">
    <property type="entry name" value="Kelch_1"/>
</dbReference>
<dbReference type="Pfam" id="PF24681">
    <property type="entry name" value="Kelch_KLHDC2_KLHL20_DRC7"/>
    <property type="match status" value="1"/>
</dbReference>
<dbReference type="InterPro" id="IPR015915">
    <property type="entry name" value="Kelch-typ_b-propeller"/>
</dbReference>
<dbReference type="PROSITE" id="PS51222">
    <property type="entry name" value="DCD"/>
    <property type="match status" value="1"/>
</dbReference>
<feature type="region of interest" description="Disordered" evidence="1">
    <location>
        <begin position="1"/>
        <end position="21"/>
    </location>
</feature>
<feature type="region of interest" description="Disordered" evidence="1">
    <location>
        <begin position="251"/>
        <end position="276"/>
    </location>
</feature>
<accession>A0A4P1RNT8</accession>
<dbReference type="SMART" id="SM00767">
    <property type="entry name" value="DCD"/>
    <property type="match status" value="1"/>
</dbReference>
<dbReference type="Gene3D" id="2.120.10.80">
    <property type="entry name" value="Kelch-type beta propeller"/>
    <property type="match status" value="1"/>
</dbReference>
<dbReference type="SUPFAM" id="SSF117281">
    <property type="entry name" value="Kelch motif"/>
    <property type="match status" value="1"/>
</dbReference>
<dbReference type="SMART" id="SM00612">
    <property type="entry name" value="Kelch"/>
    <property type="match status" value="6"/>
</dbReference>
<dbReference type="GO" id="GO:0034976">
    <property type="term" value="P:response to endoplasmic reticulum stress"/>
    <property type="evidence" value="ECO:0007669"/>
    <property type="project" value="InterPro"/>
</dbReference>
<dbReference type="Pfam" id="PF10539">
    <property type="entry name" value="Dev_Cell_Death"/>
    <property type="match status" value="1"/>
</dbReference>
<feature type="domain" description="DCD" evidence="2">
    <location>
        <begin position="34"/>
        <end position="167"/>
    </location>
</feature>
<feature type="compositionally biased region" description="Basic and acidic residues" evidence="1">
    <location>
        <begin position="263"/>
        <end position="276"/>
    </location>
</feature>
<evidence type="ECO:0000313" key="3">
    <source>
        <dbReference type="EMBL" id="OIW15085.1"/>
    </source>
</evidence>
<keyword evidence="4" id="KW-1185">Reference proteome</keyword>
<proteinExistence type="predicted"/>
<gene>
    <name evidence="3" type="ORF">TanjilG_08572</name>
</gene>
<evidence type="ECO:0000259" key="2">
    <source>
        <dbReference type="PROSITE" id="PS51222"/>
    </source>
</evidence>
<dbReference type="AlphaFoldDB" id="A0A4P1RNT8"/>
<protein>
    <recommendedName>
        <fullName evidence="2">DCD domain-containing protein</fullName>
    </recommendedName>
</protein>
<sequence length="817" mass="90424">MGAGRKTESYKLPEKSQPVSTPNFSVSARNLKISELGGVIFGCKHSTIKECFEKQLFGLPNGHISYVKNISTGLPLFLFNYSDRKLYGIFEAASTGRWNIDPHCWTEGGSGSTHFPAQVKFKTRMWCQPLSENQFAPIIADNYYAQTFFRFELDEDQTNKLISLFSSSPATSSVYLPGSITKKSTLVSSSRQKDGVTEKPASDLNVASQKQANIYGGSSVGGIGLSYSSILKNNCGPSYSSVLKNGGHVKHVHTEQSSSDTHGLTEEHVSLSEKDNKEASEEAVEIANLPTDDQFKSTWESTWENTWESHCIRYGLNAQINSSEDVSDDSERLDEQFECLQQKMEDLYSSVAEEDNSGLPQSFLCETLPTDYAACEGEHLETGVSEGDTYLPDKPEIENCCLSEPDSLSNVKLPSDVHFVVDKIQQEVNTLKLKQFKQEQKISTLGKQLVLSRTEITYLKQQLETSGYISFQETNGVVESESKIDESILIIGGFNGLFDVSALECYCPSRDLLVPLCPMNSTRSYTSTVKLNDEVYVIGGLDDNLWHDTVESYNLVENQWVTRPSLNRKKGSLAGISLNEKVFAIGGGNGVECFSEVEVFDLDIGRWIPTQSMLNKRLTPAAAEINGMIYVVGGFDEVDYLKSMERFDPREKSWSRLESMSTKRGCHSLTVLNDKLYAIGGYNGEKMVSTVEVFDPRIGSWMMGESMNTSRGYFSAVVIGNSIFAIGGVNDTGVVLDTVERYDEAHGWQPTCLKAIGKRCKFSAVPLSGMITDLQYALMYLAYAANEINSHDVQLVYKLLAHSVIKKNGGPVHGALT</sequence>
<dbReference type="PANTHER" id="PTHR46034:SF23">
    <property type="entry name" value="DCD (DEVELOPMENT AND CELL DEATH) DOMAIN PROTEIN"/>
    <property type="match status" value="1"/>
</dbReference>
<dbReference type="PANTHER" id="PTHR46034">
    <property type="match status" value="1"/>
</dbReference>
<dbReference type="EMBL" id="CM007363">
    <property type="protein sequence ID" value="OIW15085.1"/>
    <property type="molecule type" value="Genomic_DNA"/>
</dbReference>
<dbReference type="Gramene" id="OIW15085">
    <property type="protein sequence ID" value="OIW15085"/>
    <property type="gene ID" value="TanjilG_08572"/>
</dbReference>
<reference evidence="3 4" key="1">
    <citation type="journal article" date="2017" name="Plant Biotechnol. J.">
        <title>A comprehensive draft genome sequence for lupin (Lupinus angustifolius), an emerging health food: insights into plant-microbe interactions and legume evolution.</title>
        <authorList>
            <person name="Hane J.K."/>
            <person name="Ming Y."/>
            <person name="Kamphuis L.G."/>
            <person name="Nelson M.N."/>
            <person name="Garg G."/>
            <person name="Atkins C.A."/>
            <person name="Bayer P.E."/>
            <person name="Bravo A."/>
            <person name="Bringans S."/>
            <person name="Cannon S."/>
            <person name="Edwards D."/>
            <person name="Foley R."/>
            <person name="Gao L.L."/>
            <person name="Harrison M.J."/>
            <person name="Huang W."/>
            <person name="Hurgobin B."/>
            <person name="Li S."/>
            <person name="Liu C.W."/>
            <person name="McGrath A."/>
            <person name="Morahan G."/>
            <person name="Murray J."/>
            <person name="Weller J."/>
            <person name="Jian J."/>
            <person name="Singh K.B."/>
        </authorList>
    </citation>
    <scope>NUCLEOTIDE SEQUENCE [LARGE SCALE GENOMIC DNA]</scope>
    <source>
        <strain evidence="4">cv. Tanjil</strain>
        <tissue evidence="3">Whole plant</tissue>
    </source>
</reference>
<dbReference type="Proteomes" id="UP000188354">
    <property type="component" value="Chromosome LG03"/>
</dbReference>
<evidence type="ECO:0000256" key="1">
    <source>
        <dbReference type="SAM" id="MobiDB-lite"/>
    </source>
</evidence>
<dbReference type="InterPro" id="IPR013989">
    <property type="entry name" value="Dev_and_cell_death_domain"/>
</dbReference>